<proteinExistence type="predicted"/>
<protein>
    <submittedName>
        <fullName evidence="1">Uncharacterized protein</fullName>
    </submittedName>
</protein>
<keyword evidence="2" id="KW-1185">Reference proteome</keyword>
<gene>
    <name evidence="1" type="ORF">FHR33_001467</name>
</gene>
<accession>A0A7W5UVS8</accession>
<name>A0A7W5UVS8_9ACTN</name>
<sequence length="39" mass="4279">MRISRTIPPATRPRRFCAELRARPSPTIAEGPFTLASGP</sequence>
<evidence type="ECO:0000313" key="1">
    <source>
        <dbReference type="EMBL" id="MBB3725607.1"/>
    </source>
</evidence>
<organism evidence="1 2">
    <name type="scientific">Nonomuraea dietziae</name>
    <dbReference type="NCBI Taxonomy" id="65515"/>
    <lineage>
        <taxon>Bacteria</taxon>
        <taxon>Bacillati</taxon>
        <taxon>Actinomycetota</taxon>
        <taxon>Actinomycetes</taxon>
        <taxon>Streptosporangiales</taxon>
        <taxon>Streptosporangiaceae</taxon>
        <taxon>Nonomuraea</taxon>
    </lineage>
</organism>
<evidence type="ECO:0000313" key="2">
    <source>
        <dbReference type="Proteomes" id="UP000579945"/>
    </source>
</evidence>
<dbReference type="AlphaFoldDB" id="A0A7W5UVS8"/>
<dbReference type="Proteomes" id="UP000579945">
    <property type="component" value="Unassembled WGS sequence"/>
</dbReference>
<dbReference type="EMBL" id="JACIBV010000001">
    <property type="protein sequence ID" value="MBB3725607.1"/>
    <property type="molecule type" value="Genomic_DNA"/>
</dbReference>
<comment type="caution">
    <text evidence="1">The sequence shown here is derived from an EMBL/GenBank/DDBJ whole genome shotgun (WGS) entry which is preliminary data.</text>
</comment>
<reference evidence="1 2" key="1">
    <citation type="submission" date="2020-08" db="EMBL/GenBank/DDBJ databases">
        <title>Sequencing the genomes of 1000 actinobacteria strains.</title>
        <authorList>
            <person name="Klenk H.-P."/>
        </authorList>
    </citation>
    <scope>NUCLEOTIDE SEQUENCE [LARGE SCALE GENOMIC DNA]</scope>
    <source>
        <strain evidence="1 2">DSM 44320</strain>
    </source>
</reference>